<name>A0A2J8HW74_VIBDI</name>
<comment type="caution">
    <text evidence="11">The sequence shown here is derived from an EMBL/GenBank/DDBJ whole genome shotgun (WGS) entry which is preliminary data.</text>
</comment>
<dbReference type="GO" id="GO:0009425">
    <property type="term" value="C:bacterial-type flagellum basal body"/>
    <property type="evidence" value="ECO:0007669"/>
    <property type="project" value="InterPro"/>
</dbReference>
<dbReference type="PANTHER" id="PTHR35091">
    <property type="entry name" value="FLAGELLAR PROTEIN FLIL"/>
    <property type="match status" value="1"/>
</dbReference>
<reference evidence="11 12" key="1">
    <citation type="submission" date="2018-01" db="EMBL/GenBank/DDBJ databases">
        <title>Draft genome sequences of six Vibrio diazotrophicus strains isolated from deep-sea sediments of the Baltic Sea.</title>
        <authorList>
            <person name="Castillo D."/>
            <person name="Vandieken V."/>
            <person name="Chiang O."/>
            <person name="Middelboe M."/>
        </authorList>
    </citation>
    <scope>NUCLEOTIDE SEQUENCE [LARGE SCALE GENOMIC DNA]</scope>
    <source>
        <strain evidence="11 12">60.27F</strain>
    </source>
</reference>
<keyword evidence="11" id="KW-0969">Cilium</keyword>
<accession>A0A2J8HW74</accession>
<evidence type="ECO:0000256" key="2">
    <source>
        <dbReference type="ARBA" id="ARBA00004162"/>
    </source>
</evidence>
<keyword evidence="4" id="KW-1003">Cell membrane</keyword>
<keyword evidence="6 10" id="KW-0812">Transmembrane</keyword>
<protein>
    <recommendedName>
        <fullName evidence="10">Flagellar protein FliL</fullName>
    </recommendedName>
</protein>
<gene>
    <name evidence="11" type="ORF">C1N32_18180</name>
</gene>
<feature type="transmembrane region" description="Helical" evidence="10">
    <location>
        <begin position="7"/>
        <end position="32"/>
    </location>
</feature>
<dbReference type="RefSeq" id="WP_102967008.1">
    <property type="nucleotide sequence ID" value="NZ_POSK01000015.1"/>
</dbReference>
<dbReference type="AlphaFoldDB" id="A0A2J8HW74"/>
<evidence type="ECO:0000256" key="7">
    <source>
        <dbReference type="ARBA" id="ARBA00022779"/>
    </source>
</evidence>
<sequence length="165" mass="18709">MSKKQIITMFIMLLVTNMLVTGGIVFGGIMYLKSPNNGESNNWFAQSPLSFLTYNSPEGAQAPSFRSLEKVVLSIKGEKQNHFLMLEIAVETRYPEAIENINDYMPVVHNSMIKLFSDKTYEDIQQDGIIDKLQNEVKQSVLSAFDKTDILHNIDDVLLTKFVVQ</sequence>
<evidence type="ECO:0000256" key="9">
    <source>
        <dbReference type="ARBA" id="ARBA00023136"/>
    </source>
</evidence>
<comment type="subcellular location">
    <subcellularLocation>
        <location evidence="10">Cell inner membrane</location>
    </subcellularLocation>
    <subcellularLocation>
        <location evidence="2">Cell membrane</location>
        <topology evidence="2">Single-pass membrane protein</topology>
    </subcellularLocation>
</comment>
<evidence type="ECO:0000313" key="12">
    <source>
        <dbReference type="Proteomes" id="UP000236449"/>
    </source>
</evidence>
<evidence type="ECO:0000256" key="1">
    <source>
        <dbReference type="ARBA" id="ARBA00002254"/>
    </source>
</evidence>
<keyword evidence="8 10" id="KW-1133">Transmembrane helix</keyword>
<keyword evidence="11" id="KW-0966">Cell projection</keyword>
<keyword evidence="7 10" id="KW-0283">Flagellar rotation</keyword>
<keyword evidence="5 10" id="KW-0145">Chemotaxis</keyword>
<evidence type="ECO:0000256" key="5">
    <source>
        <dbReference type="ARBA" id="ARBA00022500"/>
    </source>
</evidence>
<dbReference type="Pfam" id="PF03748">
    <property type="entry name" value="FliL"/>
    <property type="match status" value="1"/>
</dbReference>
<keyword evidence="10" id="KW-0997">Cell inner membrane</keyword>
<comment type="similarity">
    <text evidence="3 10">Belongs to the FliL family.</text>
</comment>
<dbReference type="Proteomes" id="UP000236449">
    <property type="component" value="Unassembled WGS sequence"/>
</dbReference>
<organism evidence="11 12">
    <name type="scientific">Vibrio diazotrophicus</name>
    <dbReference type="NCBI Taxonomy" id="685"/>
    <lineage>
        <taxon>Bacteria</taxon>
        <taxon>Pseudomonadati</taxon>
        <taxon>Pseudomonadota</taxon>
        <taxon>Gammaproteobacteria</taxon>
        <taxon>Vibrionales</taxon>
        <taxon>Vibrionaceae</taxon>
        <taxon>Vibrio</taxon>
    </lineage>
</organism>
<evidence type="ECO:0000313" key="11">
    <source>
        <dbReference type="EMBL" id="PNI02527.1"/>
    </source>
</evidence>
<comment type="function">
    <text evidence="1 10">Controls the rotational direction of flagella during chemotaxis.</text>
</comment>
<dbReference type="OrthoDB" id="5815057at2"/>
<dbReference type="EMBL" id="POSK01000015">
    <property type="protein sequence ID" value="PNI02527.1"/>
    <property type="molecule type" value="Genomic_DNA"/>
</dbReference>
<evidence type="ECO:0000256" key="8">
    <source>
        <dbReference type="ARBA" id="ARBA00022989"/>
    </source>
</evidence>
<evidence type="ECO:0000256" key="6">
    <source>
        <dbReference type="ARBA" id="ARBA00022692"/>
    </source>
</evidence>
<dbReference type="GO" id="GO:0005886">
    <property type="term" value="C:plasma membrane"/>
    <property type="evidence" value="ECO:0007669"/>
    <property type="project" value="UniProtKB-SubCell"/>
</dbReference>
<evidence type="ECO:0000256" key="10">
    <source>
        <dbReference type="RuleBase" id="RU364125"/>
    </source>
</evidence>
<dbReference type="GO" id="GO:0006935">
    <property type="term" value="P:chemotaxis"/>
    <property type="evidence" value="ECO:0007669"/>
    <property type="project" value="UniProtKB-KW"/>
</dbReference>
<evidence type="ECO:0000256" key="4">
    <source>
        <dbReference type="ARBA" id="ARBA00022475"/>
    </source>
</evidence>
<dbReference type="InterPro" id="IPR005503">
    <property type="entry name" value="FliL"/>
</dbReference>
<dbReference type="GO" id="GO:0071978">
    <property type="term" value="P:bacterial-type flagellum-dependent swarming motility"/>
    <property type="evidence" value="ECO:0007669"/>
    <property type="project" value="TreeGrafter"/>
</dbReference>
<keyword evidence="11" id="KW-0282">Flagellum</keyword>
<dbReference type="PANTHER" id="PTHR35091:SF2">
    <property type="entry name" value="FLAGELLAR PROTEIN FLIL"/>
    <property type="match status" value="1"/>
</dbReference>
<evidence type="ECO:0000256" key="3">
    <source>
        <dbReference type="ARBA" id="ARBA00008281"/>
    </source>
</evidence>
<keyword evidence="9 10" id="KW-0472">Membrane</keyword>
<proteinExistence type="inferred from homology"/>